<feature type="compositionally biased region" description="Low complexity" evidence="1">
    <location>
        <begin position="307"/>
        <end position="334"/>
    </location>
</feature>
<accession>A0A1J4K180</accession>
<feature type="compositionally biased region" description="Polar residues" evidence="1">
    <location>
        <begin position="264"/>
        <end position="274"/>
    </location>
</feature>
<feature type="region of interest" description="Disordered" evidence="1">
    <location>
        <begin position="100"/>
        <end position="169"/>
    </location>
</feature>
<feature type="compositionally biased region" description="Polar residues" evidence="1">
    <location>
        <begin position="282"/>
        <end position="298"/>
    </location>
</feature>
<feature type="compositionally biased region" description="Basic and acidic residues" evidence="1">
    <location>
        <begin position="61"/>
        <end position="71"/>
    </location>
</feature>
<feature type="compositionally biased region" description="Low complexity" evidence="1">
    <location>
        <begin position="632"/>
        <end position="645"/>
    </location>
</feature>
<feature type="compositionally biased region" description="Acidic residues" evidence="1">
    <location>
        <begin position="247"/>
        <end position="256"/>
    </location>
</feature>
<evidence type="ECO:0000313" key="3">
    <source>
        <dbReference type="Proteomes" id="UP000179807"/>
    </source>
</evidence>
<feature type="region of interest" description="Disordered" evidence="1">
    <location>
        <begin position="181"/>
        <end position="232"/>
    </location>
</feature>
<sequence>MNESETEEDPFLAVSDDSENEKAIQEIDAFLNAPSAFVVQGLDPNNPNVIAKSQGLTSPRNSKENNTKGENNENIFSKDNLSSAKISSSNIFELTDSAENTELSTKNSQLPASSIPSQNMDKTPLNNNSNANDSNKLQKINNKNKKNLGNEMHSSPEKGKRRPPIQNHGLLTNMDLTNALMLSDDNNNNENKATNKTINHVVIQEPNNNSKTSKNKNKKKNSSLTKKNHLKDLSPDDILARLAADEDDSFNSDDESAPSPLNSPPESISHNNVLNAPDNHDLSNSNSEINQSETIPSNTDKKDENNKQNVTNQKQTNLSSQNQNISNQNESAINRNPQSNQNRQYFQQSTSQFYDSPKSVTEIFEYSFYSYLRMVTEDLKLTFTEEMRSLMAFYFDFDRYIIDFMTDLEHELDDILQEGLSNLNLSETKYDTSFINDFFDQISSMIPKKDKKENDLISMPSYELVQSAHTSFVSNCSPLLSILTEDFDVSQFDENRFKESRLFFTNEQNNEKILDLEAREYEIELEKQYIDQRVNLLTRSIANFRENSISLFSQDADSSYDLDFSDSIREIIDQLNHYDVKNITLPFSSFANKNKSVADEVSVTNFQLFSKIDRFSRSLNLIKSHNLTEAQAQAQSQQQAQIQKQIQRRTGRHSPTSSHLSLPIGSPISLQNAFLDFEPNYHSPPSRCNFVNSVKERLTQIKQKRQNQIADINNYPPGYQ</sequence>
<protein>
    <submittedName>
        <fullName evidence="2">Uncharacterized protein</fullName>
    </submittedName>
</protein>
<name>A0A1J4K180_9EUKA</name>
<dbReference type="AlphaFoldDB" id="A0A1J4K180"/>
<feature type="region of interest" description="Disordered" evidence="1">
    <location>
        <begin position="247"/>
        <end position="337"/>
    </location>
</feature>
<comment type="caution">
    <text evidence="2">The sequence shown here is derived from an EMBL/GenBank/DDBJ whole genome shotgun (WGS) entry which is preliminary data.</text>
</comment>
<feature type="compositionally biased region" description="Acidic residues" evidence="1">
    <location>
        <begin position="1"/>
        <end position="10"/>
    </location>
</feature>
<dbReference type="GeneID" id="94841281"/>
<feature type="compositionally biased region" description="Polar residues" evidence="1">
    <location>
        <begin position="100"/>
        <end position="125"/>
    </location>
</feature>
<feature type="compositionally biased region" description="Low complexity" evidence="1">
    <location>
        <begin position="126"/>
        <end position="141"/>
    </location>
</feature>
<gene>
    <name evidence="2" type="ORF">TRFO_29098</name>
</gene>
<feature type="region of interest" description="Disordered" evidence="1">
    <location>
        <begin position="1"/>
        <end position="20"/>
    </location>
</feature>
<dbReference type="RefSeq" id="XP_068356636.1">
    <property type="nucleotide sequence ID" value="XM_068506577.1"/>
</dbReference>
<feature type="region of interest" description="Disordered" evidence="1">
    <location>
        <begin position="632"/>
        <end position="664"/>
    </location>
</feature>
<dbReference type="EMBL" id="MLAK01000825">
    <property type="protein sequence ID" value="OHT03500.1"/>
    <property type="molecule type" value="Genomic_DNA"/>
</dbReference>
<feature type="compositionally biased region" description="Low complexity" evidence="1">
    <location>
        <begin position="186"/>
        <end position="199"/>
    </location>
</feature>
<reference evidence="2" key="1">
    <citation type="submission" date="2016-10" db="EMBL/GenBank/DDBJ databases">
        <authorList>
            <person name="Benchimol M."/>
            <person name="Almeida L.G."/>
            <person name="Vasconcelos A.T."/>
            <person name="Perreira-Neves A."/>
            <person name="Rosa I.A."/>
            <person name="Tasca T."/>
            <person name="Bogo M.R."/>
            <person name="de Souza W."/>
        </authorList>
    </citation>
    <scope>NUCLEOTIDE SEQUENCE [LARGE SCALE GENOMIC DNA]</scope>
    <source>
        <strain evidence="2">K</strain>
    </source>
</reference>
<dbReference type="VEuPathDB" id="TrichDB:TRFO_29098"/>
<dbReference type="Proteomes" id="UP000179807">
    <property type="component" value="Unassembled WGS sequence"/>
</dbReference>
<feature type="compositionally biased region" description="Basic residues" evidence="1">
    <location>
        <begin position="213"/>
        <end position="229"/>
    </location>
</feature>
<proteinExistence type="predicted"/>
<keyword evidence="3" id="KW-1185">Reference proteome</keyword>
<evidence type="ECO:0000313" key="2">
    <source>
        <dbReference type="EMBL" id="OHT03500.1"/>
    </source>
</evidence>
<evidence type="ECO:0000256" key="1">
    <source>
        <dbReference type="SAM" id="MobiDB-lite"/>
    </source>
</evidence>
<feature type="region of interest" description="Disordered" evidence="1">
    <location>
        <begin position="41"/>
        <end position="76"/>
    </location>
</feature>
<organism evidence="2 3">
    <name type="scientific">Tritrichomonas foetus</name>
    <dbReference type="NCBI Taxonomy" id="1144522"/>
    <lineage>
        <taxon>Eukaryota</taxon>
        <taxon>Metamonada</taxon>
        <taxon>Parabasalia</taxon>
        <taxon>Tritrichomonadida</taxon>
        <taxon>Tritrichomonadidae</taxon>
        <taxon>Tritrichomonas</taxon>
    </lineage>
</organism>